<name>A0AAN5D4E9_9BILA</name>
<proteinExistence type="predicted"/>
<keyword evidence="2" id="KW-1185">Reference proteome</keyword>
<reference evidence="2" key="1">
    <citation type="submission" date="2022-10" db="EMBL/GenBank/DDBJ databases">
        <title>Genome assembly of Pristionchus species.</title>
        <authorList>
            <person name="Yoshida K."/>
            <person name="Sommer R.J."/>
        </authorList>
    </citation>
    <scope>NUCLEOTIDE SEQUENCE [LARGE SCALE GENOMIC DNA]</scope>
    <source>
        <strain evidence="2">RS5460</strain>
    </source>
</reference>
<dbReference type="EMBL" id="BTRK01000005">
    <property type="protein sequence ID" value="GMR56186.1"/>
    <property type="molecule type" value="Genomic_DNA"/>
</dbReference>
<dbReference type="AlphaFoldDB" id="A0AAN5D4E9"/>
<evidence type="ECO:0000313" key="1">
    <source>
        <dbReference type="EMBL" id="GMR56186.1"/>
    </source>
</evidence>
<comment type="caution">
    <text evidence="1">The sequence shown here is derived from an EMBL/GenBank/DDBJ whole genome shotgun (WGS) entry which is preliminary data.</text>
</comment>
<organism evidence="1 2">
    <name type="scientific">Pristionchus mayeri</name>
    <dbReference type="NCBI Taxonomy" id="1317129"/>
    <lineage>
        <taxon>Eukaryota</taxon>
        <taxon>Metazoa</taxon>
        <taxon>Ecdysozoa</taxon>
        <taxon>Nematoda</taxon>
        <taxon>Chromadorea</taxon>
        <taxon>Rhabditida</taxon>
        <taxon>Rhabditina</taxon>
        <taxon>Diplogasteromorpha</taxon>
        <taxon>Diplogasteroidea</taxon>
        <taxon>Neodiplogasteridae</taxon>
        <taxon>Pristionchus</taxon>
    </lineage>
</organism>
<gene>
    <name evidence="1" type="ORF">PMAYCL1PPCAC_26381</name>
</gene>
<protein>
    <submittedName>
        <fullName evidence="1">Uncharacterized protein</fullName>
    </submittedName>
</protein>
<accession>A0AAN5D4E9</accession>
<dbReference type="Proteomes" id="UP001328107">
    <property type="component" value="Unassembled WGS sequence"/>
</dbReference>
<evidence type="ECO:0000313" key="2">
    <source>
        <dbReference type="Proteomes" id="UP001328107"/>
    </source>
</evidence>
<sequence>MYQLLVSLLAAVSQIFEKPDIVNTELTPIQDSSAFRDALGFPPLAREMPEFDDMLFGRMIVSNEDFPMLTPKATPEAAHVYPTAQQLDVIKAAAGGRRKFMQRALGYGAQLNGLIPDWMTEIGEFLKAEFSYEVLNSTVVDPGSLPFDKLNAGEYFSTVIVKDARAEHLLQSLYEKLRFFSNTSKPWIPAQALIKELDLCLDVDYGRSSNKDFMFDFKTGGKMVFYRVICAQKDEFSHYISLSVYDSDFKFHPIEHIETIAKGWRFLYWGSKKVEIHRWYEPRYITQKDWETLMNYMMSDFAVKLRYEYRECLDAAGIHVHDL</sequence>